<evidence type="ECO:0000256" key="2">
    <source>
        <dbReference type="ARBA" id="ARBA00022737"/>
    </source>
</evidence>
<accession>A0A2W1B308</accession>
<evidence type="ECO:0000313" key="7">
    <source>
        <dbReference type="EMBL" id="PZC70588.1"/>
    </source>
</evidence>
<dbReference type="SUPFAM" id="SSF57667">
    <property type="entry name" value="beta-beta-alpha zinc fingers"/>
    <property type="match status" value="3"/>
</dbReference>
<keyword evidence="1" id="KW-0479">Metal-binding</keyword>
<organism evidence="7 8">
    <name type="scientific">Helicoverpa armigera</name>
    <name type="common">Cotton bollworm</name>
    <name type="synonym">Heliothis armigera</name>
    <dbReference type="NCBI Taxonomy" id="29058"/>
    <lineage>
        <taxon>Eukaryota</taxon>
        <taxon>Metazoa</taxon>
        <taxon>Ecdysozoa</taxon>
        <taxon>Arthropoda</taxon>
        <taxon>Hexapoda</taxon>
        <taxon>Insecta</taxon>
        <taxon>Pterygota</taxon>
        <taxon>Neoptera</taxon>
        <taxon>Endopterygota</taxon>
        <taxon>Lepidoptera</taxon>
        <taxon>Glossata</taxon>
        <taxon>Ditrysia</taxon>
        <taxon>Noctuoidea</taxon>
        <taxon>Noctuidae</taxon>
        <taxon>Heliothinae</taxon>
        <taxon>Helicoverpa</taxon>
    </lineage>
</organism>
<dbReference type="InterPro" id="IPR013087">
    <property type="entry name" value="Znf_C2H2_type"/>
</dbReference>
<reference evidence="7 8" key="1">
    <citation type="journal article" date="2017" name="BMC Biol.">
        <title>Genomic innovations, transcriptional plasticity and gene loss underlying the evolution and divergence of two highly polyphagous and invasive Helicoverpa pest species.</title>
        <authorList>
            <person name="Pearce S.L."/>
            <person name="Clarke D.F."/>
            <person name="East P.D."/>
            <person name="Elfekih S."/>
            <person name="Gordon K.H."/>
            <person name="Jermiin L.S."/>
            <person name="McGaughran A."/>
            <person name="Oakeshott J.G."/>
            <person name="Papanikolaou A."/>
            <person name="Perera O.P."/>
            <person name="Rane R.V."/>
            <person name="Richards S."/>
            <person name="Tay W.T."/>
            <person name="Walsh T.K."/>
            <person name="Anderson A."/>
            <person name="Anderson C.J."/>
            <person name="Asgari S."/>
            <person name="Board P.G."/>
            <person name="Bretschneider A."/>
            <person name="Campbell P.M."/>
            <person name="Chertemps T."/>
            <person name="Christeller J.T."/>
            <person name="Coppin C.W."/>
            <person name="Downes S.J."/>
            <person name="Duan G."/>
            <person name="Farnsworth C.A."/>
            <person name="Good R.T."/>
            <person name="Han L.B."/>
            <person name="Han Y.C."/>
            <person name="Hatje K."/>
            <person name="Horne I."/>
            <person name="Huang Y.P."/>
            <person name="Hughes D.S."/>
            <person name="Jacquin-Joly E."/>
            <person name="James W."/>
            <person name="Jhangiani S."/>
            <person name="Kollmar M."/>
            <person name="Kuwar S.S."/>
            <person name="Li S."/>
            <person name="Liu N.Y."/>
            <person name="Maibeche M.T."/>
            <person name="Miller J.R."/>
            <person name="Montagne N."/>
            <person name="Perry T."/>
            <person name="Qu J."/>
            <person name="Song S.V."/>
            <person name="Sutton G.G."/>
            <person name="Vogel H."/>
            <person name="Walenz B.P."/>
            <person name="Xu W."/>
            <person name="Zhang H.J."/>
            <person name="Zou Z."/>
            <person name="Batterham P."/>
            <person name="Edwards O.R."/>
            <person name="Feyereisen R."/>
            <person name="Gibbs R.A."/>
            <person name="Heckel D.G."/>
            <person name="McGrath A."/>
            <person name="Robin C."/>
            <person name="Scherer S.E."/>
            <person name="Worley K.C."/>
            <person name="Wu Y.D."/>
        </authorList>
    </citation>
    <scope>NUCLEOTIDE SEQUENCE [LARGE SCALE GENOMIC DNA]</scope>
    <source>
        <strain evidence="7">Harm_GR_Male_#8</strain>
        <tissue evidence="7">Whole organism</tissue>
    </source>
</reference>
<name>A0A2W1B308_HELAM</name>
<evidence type="ECO:0000256" key="3">
    <source>
        <dbReference type="ARBA" id="ARBA00022771"/>
    </source>
</evidence>
<keyword evidence="2" id="KW-0677">Repeat</keyword>
<sequence length="342" mass="40100">MNGKFLLCIWCKSALKKALPVVTMLLESEKNMHNKNPTEVSSKPNGLPNLNLVHNSHVDIPPLNIEHKNITEEIDHSTLQEIGNEIKNEDLIHTEETFTKGERKNRKEFEFKELNFEVEYLNLEQQMKEVELKKLKYKEFEFQCDLCGIGCLTSDVFNEHRIRHSEVAGPNKCSICSLHFKSQDVLSQHLLAHRRRFKCMLCNHVFKRWSHCTSHRYKCGGTVQPVACEVCAKIFSNEHSLKIHMKVHKTERKYCCDQCDRKFATKQRLTVHMRLHYCVECHTHYSTAKSLKRHFRESVKHALGSDMYSCKECTKKFPNETALRNHVNTRHGTEYRCTHCDK</sequence>
<dbReference type="Pfam" id="PF00096">
    <property type="entry name" value="zf-C2H2"/>
    <property type="match status" value="2"/>
</dbReference>
<dbReference type="Pfam" id="PF13894">
    <property type="entry name" value="zf-C2H2_4"/>
    <property type="match status" value="1"/>
</dbReference>
<dbReference type="OrthoDB" id="6077919at2759"/>
<evidence type="ECO:0000256" key="5">
    <source>
        <dbReference type="PROSITE-ProRule" id="PRU00042"/>
    </source>
</evidence>
<evidence type="ECO:0000259" key="6">
    <source>
        <dbReference type="PROSITE" id="PS50157"/>
    </source>
</evidence>
<dbReference type="GO" id="GO:0008270">
    <property type="term" value="F:zinc ion binding"/>
    <property type="evidence" value="ECO:0007669"/>
    <property type="project" value="UniProtKB-KW"/>
</dbReference>
<dbReference type="EMBL" id="KZ150535">
    <property type="protein sequence ID" value="PZC70588.1"/>
    <property type="molecule type" value="Genomic_DNA"/>
</dbReference>
<dbReference type="FunFam" id="3.30.160.60:FF:000110">
    <property type="entry name" value="Zinc finger protein-like"/>
    <property type="match status" value="1"/>
</dbReference>
<feature type="domain" description="C2H2-type" evidence="6">
    <location>
        <begin position="254"/>
        <end position="276"/>
    </location>
</feature>
<dbReference type="SMART" id="SM00355">
    <property type="entry name" value="ZnF_C2H2"/>
    <property type="match status" value="7"/>
</dbReference>
<proteinExistence type="predicted"/>
<keyword evidence="3 5" id="KW-0863">Zinc-finger</keyword>
<dbReference type="InterPro" id="IPR036236">
    <property type="entry name" value="Znf_C2H2_sf"/>
</dbReference>
<dbReference type="PANTHER" id="PTHR24379">
    <property type="entry name" value="KRAB AND ZINC FINGER DOMAIN-CONTAINING"/>
    <property type="match status" value="1"/>
</dbReference>
<evidence type="ECO:0000256" key="4">
    <source>
        <dbReference type="ARBA" id="ARBA00022833"/>
    </source>
</evidence>
<keyword evidence="4" id="KW-0862">Zinc</keyword>
<feature type="domain" description="C2H2-type" evidence="6">
    <location>
        <begin position="226"/>
        <end position="253"/>
    </location>
</feature>
<dbReference type="PANTHER" id="PTHR24379:SF121">
    <property type="entry name" value="C2H2-TYPE DOMAIN-CONTAINING PROTEIN"/>
    <property type="match status" value="1"/>
</dbReference>
<feature type="non-terminal residue" evidence="7">
    <location>
        <position position="342"/>
    </location>
</feature>
<keyword evidence="8" id="KW-1185">Reference proteome</keyword>
<dbReference type="Gene3D" id="3.30.160.60">
    <property type="entry name" value="Classic Zinc Finger"/>
    <property type="match status" value="4"/>
</dbReference>
<dbReference type="Proteomes" id="UP000249218">
    <property type="component" value="Unassembled WGS sequence"/>
</dbReference>
<evidence type="ECO:0000256" key="1">
    <source>
        <dbReference type="ARBA" id="ARBA00022723"/>
    </source>
</evidence>
<protein>
    <recommendedName>
        <fullName evidence="6">C2H2-type domain-containing protein</fullName>
    </recommendedName>
</protein>
<evidence type="ECO:0000313" key="8">
    <source>
        <dbReference type="Proteomes" id="UP000249218"/>
    </source>
</evidence>
<gene>
    <name evidence="7" type="primary">HaOG215535</name>
    <name evidence="7" type="ORF">B5X24_HaOG215535</name>
</gene>
<dbReference type="AlphaFoldDB" id="A0A2W1B308"/>
<feature type="domain" description="C2H2-type" evidence="6">
    <location>
        <begin position="308"/>
        <end position="336"/>
    </location>
</feature>
<dbReference type="PROSITE" id="PS00028">
    <property type="entry name" value="ZINC_FINGER_C2H2_1"/>
    <property type="match status" value="5"/>
</dbReference>
<dbReference type="PROSITE" id="PS50157">
    <property type="entry name" value="ZINC_FINGER_C2H2_2"/>
    <property type="match status" value="3"/>
</dbReference>